<evidence type="ECO:0000256" key="1">
    <source>
        <dbReference type="ARBA" id="ARBA00004123"/>
    </source>
</evidence>
<keyword evidence="3 6" id="KW-0819">tRNA processing</keyword>
<dbReference type="GO" id="GO:0106004">
    <property type="term" value="P:tRNA (guanine-N7)-methylation"/>
    <property type="evidence" value="ECO:0007669"/>
    <property type="project" value="UniProtKB-UniRule"/>
</dbReference>
<dbReference type="UniPathway" id="UPA00989"/>
<name>A0A507D1J9_9FUNG</name>
<dbReference type="SUPFAM" id="SSF50978">
    <property type="entry name" value="WD40 repeat-like"/>
    <property type="match status" value="1"/>
</dbReference>
<dbReference type="PANTHER" id="PTHR16288:SF0">
    <property type="entry name" value="TRNA (GUANINE-N(7)-)-METHYLTRANSFERASE NON-CATALYTIC SUBUNIT WDR4"/>
    <property type="match status" value="1"/>
</dbReference>
<dbReference type="SUPFAM" id="SSF75011">
    <property type="entry name" value="3-carboxy-cis,cis-mucoante lactonizing enzyme"/>
    <property type="match status" value="1"/>
</dbReference>
<evidence type="ECO:0000313" key="10">
    <source>
        <dbReference type="Proteomes" id="UP000320475"/>
    </source>
</evidence>
<evidence type="ECO:0000256" key="2">
    <source>
        <dbReference type="ARBA" id="ARBA00022574"/>
    </source>
</evidence>
<organism evidence="9 10">
    <name type="scientific">Synchytrium endobioticum</name>
    <dbReference type="NCBI Taxonomy" id="286115"/>
    <lineage>
        <taxon>Eukaryota</taxon>
        <taxon>Fungi</taxon>
        <taxon>Fungi incertae sedis</taxon>
        <taxon>Chytridiomycota</taxon>
        <taxon>Chytridiomycota incertae sedis</taxon>
        <taxon>Chytridiomycetes</taxon>
        <taxon>Synchytriales</taxon>
        <taxon>Synchytriaceae</taxon>
        <taxon>Synchytrium</taxon>
    </lineage>
</organism>
<dbReference type="OrthoDB" id="339900at2759"/>
<dbReference type="InterPro" id="IPR015943">
    <property type="entry name" value="WD40/YVTN_repeat-like_dom_sf"/>
</dbReference>
<evidence type="ECO:0000256" key="7">
    <source>
        <dbReference type="PROSITE-ProRule" id="PRU00221"/>
    </source>
</evidence>
<dbReference type="PANTHER" id="PTHR16288">
    <property type="entry name" value="WD40 REPEAT PROTEIN 4"/>
    <property type="match status" value="1"/>
</dbReference>
<dbReference type="GO" id="GO:0005634">
    <property type="term" value="C:nucleus"/>
    <property type="evidence" value="ECO:0007669"/>
    <property type="project" value="UniProtKB-SubCell"/>
</dbReference>
<dbReference type="GO" id="GO:0043527">
    <property type="term" value="C:tRNA methyltransferase complex"/>
    <property type="evidence" value="ECO:0007669"/>
    <property type="project" value="TreeGrafter"/>
</dbReference>
<comment type="pathway">
    <text evidence="6">tRNA modification; N(7)-methylguanine-tRNA biosynthesis.</text>
</comment>
<evidence type="ECO:0000256" key="5">
    <source>
        <dbReference type="ARBA" id="ARBA00023242"/>
    </source>
</evidence>
<dbReference type="SMART" id="SM00320">
    <property type="entry name" value="WD40"/>
    <property type="match status" value="3"/>
</dbReference>
<dbReference type="VEuPathDB" id="FungiDB:SeMB42_g04202"/>
<comment type="function">
    <text evidence="6">Required for the formation of N(7)-methylguanine at position 46 (m7G46) in tRNA. In the complex, it is required to stabilize and induce conformational changes of the catalytic subunit.</text>
</comment>
<gene>
    <name evidence="9" type="ORF">SeLEV6574_g03925</name>
</gene>
<evidence type="ECO:0000256" key="4">
    <source>
        <dbReference type="ARBA" id="ARBA00022737"/>
    </source>
</evidence>
<keyword evidence="4 6" id="KW-0677">Repeat</keyword>
<comment type="caution">
    <text evidence="9">The sequence shown here is derived from an EMBL/GenBank/DDBJ whole genome shotgun (WGS) entry which is preliminary data.</text>
</comment>
<sequence length="431" mass="47478">MVLQRVLLIACGASSNAARLVIASGKHFIVLDTSTAKAVAGPPDIDKTHTDHVSSTSYISIPDASFPNADIIDMACNARGTLMACCAEDKSITVWSTDSWIRTCKRTALKRLSVCIFSPDSSCVLAGDKFGDMYRFSLSADEAKPTLLGGHVSMLTDMILSPSNEYLISADRDEKIRVHHYPNTYNLEQFCLGHKHFVSNITIPSFAPNLLLSGGGDDELFVWDYHTGALLHRTDIHSCVEHVPTLQDIETPPTLLDVVSVSAFHVNEANKEIAVLLEGRPCIIVIDASEMSSRLIIKRVILTINETAQYVPYDAVYDTGGKLWTVGYTHPISDMTRLENACRVYDTNSDGPPDNILNWWQSSANAPSFDMFALGKLRKKWFEERNKMQDNNDFGNGGGQTSATGDESKKQNKKGGRGGDMSRPPYARHNK</sequence>
<dbReference type="Proteomes" id="UP000320475">
    <property type="component" value="Unassembled WGS sequence"/>
</dbReference>
<dbReference type="PROSITE" id="PS50082">
    <property type="entry name" value="WD_REPEATS_2"/>
    <property type="match status" value="1"/>
</dbReference>
<protein>
    <submittedName>
        <fullName evidence="9">Uncharacterized protein</fullName>
    </submittedName>
</protein>
<comment type="similarity">
    <text evidence="6">Belongs to the WD repeat TRM82 family.</text>
</comment>
<keyword evidence="5 6" id="KW-0539">Nucleus</keyword>
<feature type="repeat" description="WD" evidence="7">
    <location>
        <begin position="191"/>
        <end position="233"/>
    </location>
</feature>
<dbReference type="InterPro" id="IPR028884">
    <property type="entry name" value="Trm82"/>
</dbReference>
<evidence type="ECO:0000256" key="8">
    <source>
        <dbReference type="SAM" id="MobiDB-lite"/>
    </source>
</evidence>
<comment type="subcellular location">
    <subcellularLocation>
        <location evidence="1 6">Nucleus</location>
    </subcellularLocation>
</comment>
<dbReference type="EMBL" id="QEAM01000144">
    <property type="protein sequence ID" value="TPX45316.1"/>
    <property type="molecule type" value="Genomic_DNA"/>
</dbReference>
<feature type="region of interest" description="Disordered" evidence="8">
    <location>
        <begin position="388"/>
        <end position="431"/>
    </location>
</feature>
<dbReference type="AlphaFoldDB" id="A0A507D1J9"/>
<dbReference type="Pfam" id="PF00400">
    <property type="entry name" value="WD40"/>
    <property type="match status" value="2"/>
</dbReference>
<proteinExistence type="inferred from homology"/>
<keyword evidence="2 6" id="KW-0853">WD repeat</keyword>
<dbReference type="InterPro" id="IPR001680">
    <property type="entry name" value="WD40_rpt"/>
</dbReference>
<dbReference type="GO" id="GO:0005829">
    <property type="term" value="C:cytosol"/>
    <property type="evidence" value="ECO:0007669"/>
    <property type="project" value="TreeGrafter"/>
</dbReference>
<dbReference type="HAMAP" id="MF_03056">
    <property type="entry name" value="TRM82"/>
    <property type="match status" value="1"/>
</dbReference>
<dbReference type="Gene3D" id="2.130.10.10">
    <property type="entry name" value="YVTN repeat-like/Quinoprotein amine dehydrogenase"/>
    <property type="match status" value="1"/>
</dbReference>
<evidence type="ECO:0000256" key="3">
    <source>
        <dbReference type="ARBA" id="ARBA00022694"/>
    </source>
</evidence>
<reference evidence="9 10" key="1">
    <citation type="journal article" date="2019" name="Sci. Rep.">
        <title>Comparative genomics of chytrid fungi reveal insights into the obligate biotrophic and pathogenic lifestyle of Synchytrium endobioticum.</title>
        <authorList>
            <person name="van de Vossenberg B.T.L.H."/>
            <person name="Warris S."/>
            <person name="Nguyen H.D.T."/>
            <person name="van Gent-Pelzer M.P.E."/>
            <person name="Joly D.L."/>
            <person name="van de Geest H.C."/>
            <person name="Bonants P.J.M."/>
            <person name="Smith D.S."/>
            <person name="Levesque C.A."/>
            <person name="van der Lee T.A.J."/>
        </authorList>
    </citation>
    <scope>NUCLEOTIDE SEQUENCE [LARGE SCALE GENOMIC DNA]</scope>
    <source>
        <strain evidence="9 10">LEV6574</strain>
    </source>
</reference>
<accession>A0A507D1J9</accession>
<evidence type="ECO:0000256" key="6">
    <source>
        <dbReference type="HAMAP-Rule" id="MF_03056"/>
    </source>
</evidence>
<evidence type="ECO:0000313" key="9">
    <source>
        <dbReference type="EMBL" id="TPX45316.1"/>
    </source>
</evidence>
<dbReference type="InterPro" id="IPR036322">
    <property type="entry name" value="WD40_repeat_dom_sf"/>
</dbReference>